<keyword evidence="1" id="KW-1133">Transmembrane helix</keyword>
<feature type="transmembrane region" description="Helical" evidence="1">
    <location>
        <begin position="6"/>
        <end position="35"/>
    </location>
</feature>
<evidence type="ECO:0000256" key="1">
    <source>
        <dbReference type="SAM" id="Phobius"/>
    </source>
</evidence>
<proteinExistence type="predicted"/>
<feature type="transmembrane region" description="Helical" evidence="1">
    <location>
        <begin position="47"/>
        <end position="68"/>
    </location>
</feature>
<organism evidence="2 3">
    <name type="scientific">Bariatricus massiliensis</name>
    <dbReference type="NCBI Taxonomy" id="1745713"/>
    <lineage>
        <taxon>Bacteria</taxon>
        <taxon>Bacillati</taxon>
        <taxon>Bacillota</taxon>
        <taxon>Clostridia</taxon>
        <taxon>Lachnospirales</taxon>
        <taxon>Lachnospiraceae</taxon>
        <taxon>Bariatricus</taxon>
    </lineage>
</organism>
<evidence type="ECO:0000313" key="3">
    <source>
        <dbReference type="Proteomes" id="UP001299546"/>
    </source>
</evidence>
<name>A0ABS8DDH8_9FIRM</name>
<evidence type="ECO:0000313" key="2">
    <source>
        <dbReference type="EMBL" id="MCB7386476.1"/>
    </source>
</evidence>
<dbReference type="Proteomes" id="UP001299546">
    <property type="component" value="Unassembled WGS sequence"/>
</dbReference>
<reference evidence="2 3" key="1">
    <citation type="submission" date="2021-10" db="EMBL/GenBank/DDBJ databases">
        <title>Collection of gut derived symbiotic bacterial strains cultured from healthy donors.</title>
        <authorList>
            <person name="Lin H."/>
            <person name="Littmann E."/>
            <person name="Kohout C."/>
            <person name="Pamer E.G."/>
        </authorList>
    </citation>
    <scope>NUCLEOTIDE SEQUENCE [LARGE SCALE GENOMIC DNA]</scope>
    <source>
        <strain evidence="2 3">DFI.1.165</strain>
    </source>
</reference>
<protein>
    <submittedName>
        <fullName evidence="2">Stage V sporulation protein AB</fullName>
    </submittedName>
</protein>
<feature type="transmembrane region" description="Helical" evidence="1">
    <location>
        <begin position="115"/>
        <end position="137"/>
    </location>
</feature>
<feature type="transmembrane region" description="Helical" evidence="1">
    <location>
        <begin position="80"/>
        <end position="103"/>
    </location>
</feature>
<dbReference type="EMBL" id="JAJCIS010000002">
    <property type="protein sequence ID" value="MCB7386476.1"/>
    <property type="molecule type" value="Genomic_DNA"/>
</dbReference>
<sequence>MWVVKQILLAILGLSFGTAIAAGLFSFIIGLGVVSDFADRTHTGEHILFYEDCIAVGGILGNIFWVYHISIPYGGWLVPLFGLFGGIFVGCWSMALAEVLNIFPIFIRRVKLLKVIPYLILGMALGKGFGALLHFYMRW</sequence>
<gene>
    <name evidence="2" type="ORF">LIZ65_04175</name>
</gene>
<dbReference type="RefSeq" id="WP_066736861.1">
    <property type="nucleotide sequence ID" value="NZ_JAJCIQ010000002.1"/>
</dbReference>
<comment type="caution">
    <text evidence="2">The sequence shown here is derived from an EMBL/GenBank/DDBJ whole genome shotgun (WGS) entry which is preliminary data.</text>
</comment>
<keyword evidence="1" id="KW-0812">Transmembrane</keyword>
<dbReference type="InterPro" id="IPR020144">
    <property type="entry name" value="SpoVAB"/>
</dbReference>
<keyword evidence="1" id="KW-0472">Membrane</keyword>
<keyword evidence="3" id="KW-1185">Reference proteome</keyword>
<accession>A0ABS8DDH8</accession>
<dbReference type="Pfam" id="PF13782">
    <property type="entry name" value="SpoVAB"/>
    <property type="match status" value="1"/>
</dbReference>